<keyword evidence="5" id="KW-1185">Reference proteome</keyword>
<evidence type="ECO:0000256" key="2">
    <source>
        <dbReference type="SAM" id="MobiDB-lite"/>
    </source>
</evidence>
<dbReference type="Proteomes" id="UP001197626">
    <property type="component" value="Chromosome"/>
</dbReference>
<dbReference type="InterPro" id="IPR039076">
    <property type="entry name" value="DivIC"/>
</dbReference>
<name>A0ABY3PCK5_9STAP</name>
<keyword evidence="3" id="KW-0472">Membrane</keyword>
<feature type="transmembrane region" description="Helical" evidence="3">
    <location>
        <begin position="34"/>
        <end position="56"/>
    </location>
</feature>
<dbReference type="PANTHER" id="PTHR40027:SF1">
    <property type="entry name" value="CELL DIVISION PROTEIN DIVIC"/>
    <property type="match status" value="1"/>
</dbReference>
<proteinExistence type="predicted"/>
<dbReference type="Pfam" id="PF04977">
    <property type="entry name" value="DivIC"/>
    <property type="match status" value="1"/>
</dbReference>
<feature type="compositionally biased region" description="Polar residues" evidence="2">
    <location>
        <begin position="1"/>
        <end position="16"/>
    </location>
</feature>
<evidence type="ECO:0000313" key="4">
    <source>
        <dbReference type="EMBL" id="UEX89959.1"/>
    </source>
</evidence>
<dbReference type="RefSeq" id="WP_229292460.1">
    <property type="nucleotide sequence ID" value="NZ_CP086654.1"/>
</dbReference>
<keyword evidence="3" id="KW-1133">Transmembrane helix</keyword>
<keyword evidence="3" id="KW-0812">Transmembrane</keyword>
<keyword evidence="1" id="KW-0175">Coiled coil</keyword>
<gene>
    <name evidence="4" type="ORF">LN051_10530</name>
</gene>
<sequence length="131" mass="15534">MNRKVQNIGNQYTSQKNAKKRRHEQRKRVVKKRVMVFGGLLLAIIVVLLLMVFAQIKSNNEASNERQAKEEEYQKLQDKEIELKEQLNNLNDPSYIEKVARDEYYLSNDGEIIFKLPEDQPDQKKKNKQKE</sequence>
<accession>A0ABY3PCK5</accession>
<protein>
    <submittedName>
        <fullName evidence="4">Septum formation initiator family protein</fullName>
    </submittedName>
</protein>
<dbReference type="PANTHER" id="PTHR40027">
    <property type="entry name" value="CELL DIVISION PROTEIN DIVIC"/>
    <property type="match status" value="1"/>
</dbReference>
<dbReference type="EMBL" id="CP086654">
    <property type="protein sequence ID" value="UEX89959.1"/>
    <property type="molecule type" value="Genomic_DNA"/>
</dbReference>
<evidence type="ECO:0000256" key="3">
    <source>
        <dbReference type="SAM" id="Phobius"/>
    </source>
</evidence>
<feature type="compositionally biased region" description="Basic residues" evidence="2">
    <location>
        <begin position="17"/>
        <end position="26"/>
    </location>
</feature>
<reference evidence="4 5" key="1">
    <citation type="journal article" date="2022" name="Pathogens">
        <title>Staphylococcus ratti sp. nov. Isolated from a Lab Rat.</title>
        <authorList>
            <person name="Kovarovic V."/>
            <person name="Sedlacek I."/>
            <person name="Petras P."/>
            <person name="Kralova S."/>
            <person name="Maslanova I."/>
            <person name="Svec P."/>
            <person name="Neumann-Schaal M."/>
            <person name="Botka T."/>
            <person name="Gelbicova T."/>
            <person name="Stankova E."/>
            <person name="Doskar J."/>
            <person name="Pantucek R."/>
        </authorList>
    </citation>
    <scope>NUCLEOTIDE SEQUENCE [LARGE SCALE GENOMIC DNA]</scope>
    <source>
        <strain evidence="4 5">CCM 9025</strain>
    </source>
</reference>
<feature type="region of interest" description="Disordered" evidence="2">
    <location>
        <begin position="1"/>
        <end position="26"/>
    </location>
</feature>
<dbReference type="InterPro" id="IPR007060">
    <property type="entry name" value="FtsL/DivIC"/>
</dbReference>
<organism evidence="4 5">
    <name type="scientific">Staphylococcus ratti</name>
    <dbReference type="NCBI Taxonomy" id="2892440"/>
    <lineage>
        <taxon>Bacteria</taxon>
        <taxon>Bacillati</taxon>
        <taxon>Bacillota</taxon>
        <taxon>Bacilli</taxon>
        <taxon>Bacillales</taxon>
        <taxon>Staphylococcaceae</taxon>
        <taxon>Staphylococcus</taxon>
    </lineage>
</organism>
<evidence type="ECO:0000256" key="1">
    <source>
        <dbReference type="SAM" id="Coils"/>
    </source>
</evidence>
<feature type="coiled-coil region" evidence="1">
    <location>
        <begin position="59"/>
        <end position="89"/>
    </location>
</feature>
<evidence type="ECO:0000313" key="5">
    <source>
        <dbReference type="Proteomes" id="UP001197626"/>
    </source>
</evidence>